<evidence type="ECO:0000256" key="6">
    <source>
        <dbReference type="ARBA" id="ARBA00022741"/>
    </source>
</evidence>
<dbReference type="PROSITE" id="PS50109">
    <property type="entry name" value="HIS_KIN"/>
    <property type="match status" value="1"/>
</dbReference>
<dbReference type="Gene3D" id="6.10.340.10">
    <property type="match status" value="1"/>
</dbReference>
<dbReference type="Pfam" id="PF00672">
    <property type="entry name" value="HAMP"/>
    <property type="match status" value="1"/>
</dbReference>
<evidence type="ECO:0000313" key="15">
    <source>
        <dbReference type="Proteomes" id="UP000004892"/>
    </source>
</evidence>
<feature type="transmembrane region" description="Helical" evidence="11">
    <location>
        <begin position="409"/>
        <end position="428"/>
    </location>
</feature>
<keyword evidence="15" id="KW-1185">Reference proteome</keyword>
<evidence type="ECO:0000256" key="11">
    <source>
        <dbReference type="SAM" id="Phobius"/>
    </source>
</evidence>
<evidence type="ECO:0000256" key="7">
    <source>
        <dbReference type="ARBA" id="ARBA00022777"/>
    </source>
</evidence>
<dbReference type="HOGENOM" id="CLU_007177_0_0_10"/>
<comment type="catalytic activity">
    <reaction evidence="1">
        <text>ATP + protein L-histidine = ADP + protein N-phospho-L-histidine.</text>
        <dbReference type="EC" id="2.7.13.3"/>
    </reaction>
</comment>
<dbReference type="SUPFAM" id="SSF47384">
    <property type="entry name" value="Homodimeric domain of signal transducing histidine kinase"/>
    <property type="match status" value="1"/>
</dbReference>
<dbReference type="GO" id="GO:0000155">
    <property type="term" value="F:phosphorelay sensor kinase activity"/>
    <property type="evidence" value="ECO:0007669"/>
    <property type="project" value="InterPro"/>
</dbReference>
<sequence>MKRALFVFTAGIFLLLGVVSWEYIFDRQQLDSWAGHFEKRLHQKEIEADEMLLQFKDTVDINGYDWDEDLIFVGFKNKKIFFWTNEIVGMDGLYEELTTNEKFLKINNAFYEVRKKAYEDTEYFALLHIKDSYPYKNKYVKNQFGQFLGVGRENADNISVKRFAADDEPVIVNKEGEKLFYIEHNEDFKDRSVNYVFVFCYFLVFLSLFYIYDQLLSAAASLRIQLLYIVGFVLFLWGLRYVMLMNEVPASIYRLPIFDKSIVQGGLVFSIGDLMLSAFSIVQVLYITFANLKINYQSAKLKRFRYVILCGFLLFTFLYVSFLNYSIGSLIESTDVHMNIARVVNVGLTSILAFVSIIMGGLGLIIIVDGAVGIVKVLLPIRVVLYISVFILGFLALCCFVLDADMNGWGCVFVLFLYILLILNRYWVKRDVQRSVYMLIMALLSIYLVLVAKKYEQYRELTQRAGYATELIEERDYNFENKLIEISAQINDSEIIADFVANYNEEFLKMCLTDDLLDLKGYNYVSEITLCRGNDSLWVEPDNVLYGCQEYFNELIGNHCIQIEHSDFYAITEFDGFVSYIGRFEFGDVVLYLRFDSTKDSEGAGYPQILSRKSIEGENIIYPYSYAKYRNGQLIYSSGDFNYYKSLDFFGKYNGNIDIIEKDDYSHMLIPVDEDSTLVMSLSDSIFSLYYVNVLYAFFICILLSSYGLFFSRNYTINFRRGTLKAKIKNSIVSLIFSLFVILTALSITLNTKSFEKRHNAKAMEFLKFINKELERLDCVEYLECPDILNVLVELSEVLKIDINIYSQQGMLVATSRPEIFSTGFNGYLVNAKALERIAGQGAMSYVNKGHIGELDYMSAYMPLVLENGKSYIINVPYFTQNDELNTDIVIMVIIAINIAIVVMVLAFILSGIVAERVTKPLQLVNDKLKQMRVGGKNEKIDYDQQDEVGRLVREYNNMVEKLEENINQLARSERESAWREMARQIAHEIKNPLTPMKLNIQFMQRSLQVEDPQEFKQRFKDISTVLIEQIDNMASIASAFSDFAKMPVSQKEVFDISEMVSNAVVLFEKNVDRLIYTIEPDIKVWADKEQVYRVVINVLKNAVQSIPEEREGKVEVSVSRVESKVIIRVKDNGCGIPAELKNKIFEPNFTTKTSGMGLGLAISRRIMESMEGTIEFKSLDVGTEFIITLEAVRIK</sequence>
<evidence type="ECO:0000259" key="12">
    <source>
        <dbReference type="PROSITE" id="PS50109"/>
    </source>
</evidence>
<dbReference type="InterPro" id="IPR036097">
    <property type="entry name" value="HisK_dim/P_sf"/>
</dbReference>
<keyword evidence="7" id="KW-0418">Kinase</keyword>
<evidence type="ECO:0000256" key="1">
    <source>
        <dbReference type="ARBA" id="ARBA00000085"/>
    </source>
</evidence>
<feature type="domain" description="HAMP" evidence="13">
    <location>
        <begin position="916"/>
        <end position="968"/>
    </location>
</feature>
<dbReference type="GO" id="GO:0016020">
    <property type="term" value="C:membrane"/>
    <property type="evidence" value="ECO:0007669"/>
    <property type="project" value="UniProtKB-SubCell"/>
</dbReference>
<feature type="transmembrane region" description="Helical" evidence="11">
    <location>
        <begin position="732"/>
        <end position="750"/>
    </location>
</feature>
<dbReference type="EC" id="2.7.13.3" evidence="3"/>
<dbReference type="InterPro" id="IPR004358">
    <property type="entry name" value="Sig_transdc_His_kin-like_C"/>
</dbReference>
<keyword evidence="11" id="KW-1133">Transmembrane helix</keyword>
<dbReference type="PRINTS" id="PR00344">
    <property type="entry name" value="BCTRLSENSOR"/>
</dbReference>
<name>H1DI51_9BACT</name>
<dbReference type="Pfam" id="PF02518">
    <property type="entry name" value="HATPase_c"/>
    <property type="match status" value="1"/>
</dbReference>
<feature type="transmembrane region" description="Helical" evidence="11">
    <location>
        <begin position="889"/>
        <end position="914"/>
    </location>
</feature>
<dbReference type="SMART" id="SM00304">
    <property type="entry name" value="HAMP"/>
    <property type="match status" value="1"/>
</dbReference>
<protein>
    <recommendedName>
        <fullName evidence="3">histidine kinase</fullName>
        <ecNumber evidence="3">2.7.13.3</ecNumber>
    </recommendedName>
</protein>
<dbReference type="SUPFAM" id="SSF158472">
    <property type="entry name" value="HAMP domain-like"/>
    <property type="match status" value="1"/>
</dbReference>
<dbReference type="PROSITE" id="PS50885">
    <property type="entry name" value="HAMP"/>
    <property type="match status" value="1"/>
</dbReference>
<feature type="transmembrane region" description="Helical" evidence="11">
    <location>
        <begin position="224"/>
        <end position="242"/>
    </location>
</feature>
<evidence type="ECO:0000256" key="9">
    <source>
        <dbReference type="ARBA" id="ARBA00023012"/>
    </source>
</evidence>
<evidence type="ECO:0000313" key="14">
    <source>
        <dbReference type="EMBL" id="EHP46463.1"/>
    </source>
</evidence>
<evidence type="ECO:0000256" key="5">
    <source>
        <dbReference type="ARBA" id="ARBA00022679"/>
    </source>
</evidence>
<dbReference type="Proteomes" id="UP000004892">
    <property type="component" value="Unassembled WGS sequence"/>
</dbReference>
<comment type="subcellular location">
    <subcellularLocation>
        <location evidence="2">Membrane</location>
    </subcellularLocation>
</comment>
<dbReference type="STRING" id="742817.HMPREF9449_02080"/>
<keyword evidence="9" id="KW-0902">Two-component regulatory system</keyword>
<feature type="transmembrane region" description="Helical" evidence="11">
    <location>
        <begin position="193"/>
        <end position="212"/>
    </location>
</feature>
<dbReference type="Gene3D" id="3.30.565.10">
    <property type="entry name" value="Histidine kinase-like ATPase, C-terminal domain"/>
    <property type="match status" value="1"/>
</dbReference>
<evidence type="ECO:0000256" key="3">
    <source>
        <dbReference type="ARBA" id="ARBA00012438"/>
    </source>
</evidence>
<dbReference type="CDD" id="cd06225">
    <property type="entry name" value="HAMP"/>
    <property type="match status" value="1"/>
</dbReference>
<keyword evidence="5" id="KW-0808">Transferase</keyword>
<dbReference type="Pfam" id="PF00512">
    <property type="entry name" value="HisKA"/>
    <property type="match status" value="1"/>
</dbReference>
<dbReference type="InterPro" id="IPR003594">
    <property type="entry name" value="HATPase_dom"/>
</dbReference>
<accession>H1DI51</accession>
<evidence type="ECO:0000259" key="13">
    <source>
        <dbReference type="PROSITE" id="PS50885"/>
    </source>
</evidence>
<dbReference type="SMART" id="SM00388">
    <property type="entry name" value="HisKA"/>
    <property type="match status" value="1"/>
</dbReference>
<dbReference type="GeneID" id="98069638"/>
<dbReference type="InterPro" id="IPR036890">
    <property type="entry name" value="HATPase_C_sf"/>
</dbReference>
<feature type="coiled-coil region" evidence="10">
    <location>
        <begin position="946"/>
        <end position="976"/>
    </location>
</feature>
<evidence type="ECO:0000256" key="2">
    <source>
        <dbReference type="ARBA" id="ARBA00004370"/>
    </source>
</evidence>
<evidence type="ECO:0000256" key="10">
    <source>
        <dbReference type="SAM" id="Coils"/>
    </source>
</evidence>
<keyword evidence="6" id="KW-0547">Nucleotide-binding</keyword>
<dbReference type="EMBL" id="ADMC01000025">
    <property type="protein sequence ID" value="EHP46463.1"/>
    <property type="molecule type" value="Genomic_DNA"/>
</dbReference>
<dbReference type="PANTHER" id="PTHR43065">
    <property type="entry name" value="SENSOR HISTIDINE KINASE"/>
    <property type="match status" value="1"/>
</dbReference>
<gene>
    <name evidence="14" type="ORF">HMPREF9449_02080</name>
</gene>
<organism evidence="14 15">
    <name type="scientific">Odoribacter laneus YIT 12061</name>
    <dbReference type="NCBI Taxonomy" id="742817"/>
    <lineage>
        <taxon>Bacteria</taxon>
        <taxon>Pseudomonadati</taxon>
        <taxon>Bacteroidota</taxon>
        <taxon>Bacteroidia</taxon>
        <taxon>Bacteroidales</taxon>
        <taxon>Odoribacteraceae</taxon>
        <taxon>Odoribacter</taxon>
    </lineage>
</organism>
<dbReference type="InterPro" id="IPR005467">
    <property type="entry name" value="His_kinase_dom"/>
</dbReference>
<comment type="caution">
    <text evidence="14">The sequence shown here is derived from an EMBL/GenBank/DDBJ whole genome shotgun (WGS) entry which is preliminary data.</text>
</comment>
<reference evidence="14 15" key="1">
    <citation type="submission" date="2012-01" db="EMBL/GenBank/DDBJ databases">
        <title>The Genome Sequence of Odoribacter laneus YIT 12061.</title>
        <authorList>
            <consortium name="The Broad Institute Genome Sequencing Platform"/>
            <person name="Earl A."/>
            <person name="Ward D."/>
            <person name="Feldgarden M."/>
            <person name="Gevers D."/>
            <person name="Morotomi M."/>
            <person name="Young S.K."/>
            <person name="Zeng Q."/>
            <person name="Gargeya S."/>
            <person name="Fitzgerald M."/>
            <person name="Haas B."/>
            <person name="Abouelleil A."/>
            <person name="Alvarado L."/>
            <person name="Arachchi H.M."/>
            <person name="Berlin A."/>
            <person name="Chapman S.B."/>
            <person name="Gearin G."/>
            <person name="Goldberg J."/>
            <person name="Griggs A."/>
            <person name="Gujja S."/>
            <person name="Hansen M."/>
            <person name="Heiman D."/>
            <person name="Howarth C."/>
            <person name="Larimer J."/>
            <person name="Lui A."/>
            <person name="MacDonald P.J.P."/>
            <person name="McCowen C."/>
            <person name="Montmayeur A."/>
            <person name="Murphy C."/>
            <person name="Neiman D."/>
            <person name="Pearson M."/>
            <person name="Priest M."/>
            <person name="Roberts A."/>
            <person name="Saif S."/>
            <person name="Shea T."/>
            <person name="Sisk P."/>
            <person name="Stolte C."/>
            <person name="Sykes S."/>
            <person name="Wortman J."/>
            <person name="Nusbaum C."/>
            <person name="Birren B."/>
        </authorList>
    </citation>
    <scope>NUCLEOTIDE SEQUENCE [LARGE SCALE GENOMIC DNA]</scope>
    <source>
        <strain evidence="14 15">YIT 12061</strain>
    </source>
</reference>
<dbReference type="Gene3D" id="1.10.287.130">
    <property type="match status" value="1"/>
</dbReference>
<keyword evidence="10" id="KW-0175">Coiled coil</keyword>
<dbReference type="AlphaFoldDB" id="H1DI51"/>
<dbReference type="CDD" id="cd00082">
    <property type="entry name" value="HisKA"/>
    <property type="match status" value="1"/>
</dbReference>
<dbReference type="PATRIC" id="fig|742817.3.peg.2222"/>
<dbReference type="RefSeq" id="WP_009137227.1">
    <property type="nucleotide sequence ID" value="NZ_JH594596.1"/>
</dbReference>
<evidence type="ECO:0000256" key="4">
    <source>
        <dbReference type="ARBA" id="ARBA00022553"/>
    </source>
</evidence>
<dbReference type="GO" id="GO:0005524">
    <property type="term" value="F:ATP binding"/>
    <property type="evidence" value="ECO:0007669"/>
    <property type="project" value="UniProtKB-KW"/>
</dbReference>
<keyword evidence="8" id="KW-0067">ATP-binding</keyword>
<feature type="transmembrane region" description="Helical" evidence="11">
    <location>
        <begin position="435"/>
        <end position="452"/>
    </location>
</feature>
<dbReference type="InterPro" id="IPR003660">
    <property type="entry name" value="HAMP_dom"/>
</dbReference>
<dbReference type="CDD" id="cd00075">
    <property type="entry name" value="HATPase"/>
    <property type="match status" value="1"/>
</dbReference>
<feature type="domain" description="Histidine kinase" evidence="12">
    <location>
        <begin position="985"/>
        <end position="1194"/>
    </location>
</feature>
<evidence type="ECO:0000256" key="8">
    <source>
        <dbReference type="ARBA" id="ARBA00022840"/>
    </source>
</evidence>
<feature type="transmembrane region" description="Helical" evidence="11">
    <location>
        <begin position="383"/>
        <end position="403"/>
    </location>
</feature>
<feature type="transmembrane region" description="Helical" evidence="11">
    <location>
        <begin position="306"/>
        <end position="327"/>
    </location>
</feature>
<dbReference type="SUPFAM" id="SSF55874">
    <property type="entry name" value="ATPase domain of HSP90 chaperone/DNA topoisomerase II/histidine kinase"/>
    <property type="match status" value="1"/>
</dbReference>
<dbReference type="SMART" id="SM00387">
    <property type="entry name" value="HATPase_c"/>
    <property type="match status" value="1"/>
</dbReference>
<proteinExistence type="predicted"/>
<dbReference type="PANTHER" id="PTHR43065:SF10">
    <property type="entry name" value="PEROXIDE STRESS-ACTIVATED HISTIDINE KINASE MAK3"/>
    <property type="match status" value="1"/>
</dbReference>
<feature type="transmembrane region" description="Helical" evidence="11">
    <location>
        <begin position="689"/>
        <end position="711"/>
    </location>
</feature>
<keyword evidence="4" id="KW-0597">Phosphoprotein</keyword>
<feature type="transmembrane region" description="Helical" evidence="11">
    <location>
        <begin position="262"/>
        <end position="286"/>
    </location>
</feature>
<feature type="transmembrane region" description="Helical" evidence="11">
    <location>
        <begin position="347"/>
        <end position="371"/>
    </location>
</feature>
<dbReference type="InterPro" id="IPR003661">
    <property type="entry name" value="HisK_dim/P_dom"/>
</dbReference>
<keyword evidence="11" id="KW-0472">Membrane</keyword>
<dbReference type="eggNOG" id="COG5000">
    <property type="taxonomic scope" value="Bacteria"/>
</dbReference>
<keyword evidence="11" id="KW-0812">Transmembrane</keyword>